<keyword evidence="3" id="KW-1185">Reference proteome</keyword>
<dbReference type="Pfam" id="PF12897">
    <property type="entry name" value="Asp_aminotransf"/>
    <property type="match status" value="1"/>
</dbReference>
<dbReference type="InterPro" id="IPR024551">
    <property type="entry name" value="AspAT_Ic"/>
</dbReference>
<evidence type="ECO:0000256" key="1">
    <source>
        <dbReference type="SAM" id="Coils"/>
    </source>
</evidence>
<dbReference type="PANTHER" id="PTHR43799">
    <property type="entry name" value="AMINOTRANSFERASE, PUTATIVE-RELATED"/>
    <property type="match status" value="1"/>
</dbReference>
<feature type="coiled-coil region" evidence="1">
    <location>
        <begin position="2"/>
        <end position="29"/>
    </location>
</feature>
<accession>A0A1I0ZSU1</accession>
<keyword evidence="2" id="KW-0032">Aminotransferase</keyword>
<proteinExistence type="predicted"/>
<dbReference type="Proteomes" id="UP000198838">
    <property type="component" value="Unassembled WGS sequence"/>
</dbReference>
<keyword evidence="1" id="KW-0175">Coiled coil</keyword>
<dbReference type="InterPro" id="IPR015424">
    <property type="entry name" value="PyrdxlP-dep_Trfase"/>
</dbReference>
<keyword evidence="2" id="KW-0808">Transferase</keyword>
<dbReference type="Gene3D" id="3.40.640.10">
    <property type="entry name" value="Type I PLP-dependent aspartate aminotransferase-like (Major domain)"/>
    <property type="match status" value="1"/>
</dbReference>
<dbReference type="GO" id="GO:0004069">
    <property type="term" value="F:L-aspartate:2-oxoglutarate aminotransferase activity"/>
    <property type="evidence" value="ECO:0007669"/>
    <property type="project" value="InterPro"/>
</dbReference>
<dbReference type="PANTHER" id="PTHR43799:SF1">
    <property type="entry name" value="ASPARTATE AMINOTRANSFERASE"/>
    <property type="match status" value="1"/>
</dbReference>
<dbReference type="RefSeq" id="WP_092873522.1">
    <property type="nucleotide sequence ID" value="NZ_FOJY01000016.1"/>
</dbReference>
<organism evidence="2 3">
    <name type="scientific">Acetitomaculum ruminis DSM 5522</name>
    <dbReference type="NCBI Taxonomy" id="1120918"/>
    <lineage>
        <taxon>Bacteria</taxon>
        <taxon>Bacillati</taxon>
        <taxon>Bacillota</taxon>
        <taxon>Clostridia</taxon>
        <taxon>Lachnospirales</taxon>
        <taxon>Lachnospiraceae</taxon>
        <taxon>Acetitomaculum</taxon>
    </lineage>
</organism>
<dbReference type="InterPro" id="IPR015422">
    <property type="entry name" value="PyrdxlP-dep_Trfase_small"/>
</dbReference>
<dbReference type="AlphaFoldDB" id="A0A1I0ZSU1"/>
<dbReference type="Gene3D" id="3.90.1150.10">
    <property type="entry name" value="Aspartate Aminotransferase, domain 1"/>
    <property type="match status" value="1"/>
</dbReference>
<name>A0A1I0ZSU1_9FIRM</name>
<dbReference type="GO" id="GO:0003677">
    <property type="term" value="F:DNA binding"/>
    <property type="evidence" value="ECO:0007669"/>
    <property type="project" value="UniProtKB-KW"/>
</dbReference>
<evidence type="ECO:0000313" key="2">
    <source>
        <dbReference type="EMBL" id="SFB27243.1"/>
    </source>
</evidence>
<dbReference type="InterPro" id="IPR015421">
    <property type="entry name" value="PyrdxlP-dep_Trfase_major"/>
</dbReference>
<protein>
    <submittedName>
        <fullName evidence="2">DNA-binding transcriptional regulator, MocR family, contains an aminotransferase domain</fullName>
    </submittedName>
</protein>
<sequence>MKSYLKMSKNELSAEIERLRKKYKKYQGLELKLDMSRGKPCLEQLDLSMGMMDALNSEADLSCEDGTDCRNYGVLEGIHEARVLIGDMMENNPDNILIYGNSSLNVMYDQIARSYIQGVMGNTPWCKLDKVKWLCPVPGYDRHFAITEYFGIEMIPVPMSKKGPDMDMIEDLVAKDESIKGIWCVPKYSNPQGYSYNDETVRRFARLKPAAKDFRIYWDNAYGVHHLYDDHQDYLIEILAECKRAGNPDLVYKFSSTSKITFPGSGIAAIATSPNNLEDIREQLRQQTIGHDKVNQLRHVRFFGDIHGMVEHMRKHADVIRPKFEAVETIFRENLEGLDIAEWTEPNGGYFISFNSLKGTAKKIVDKANKAGVKLTPAGSTWPYHKDPNDNNIRIAPTYPTLDDLKTAASLFTVCVKLVCAKVIFENFEEYHIEEASDAKTQETSDTK</sequence>
<evidence type="ECO:0000313" key="3">
    <source>
        <dbReference type="Proteomes" id="UP000198838"/>
    </source>
</evidence>
<keyword evidence="2" id="KW-0238">DNA-binding</keyword>
<dbReference type="OrthoDB" id="9802328at2"/>
<dbReference type="SUPFAM" id="SSF53383">
    <property type="entry name" value="PLP-dependent transferases"/>
    <property type="match status" value="1"/>
</dbReference>
<gene>
    <name evidence="2" type="ORF">SAMN05216249_11657</name>
</gene>
<dbReference type="EMBL" id="FOJY01000016">
    <property type="protein sequence ID" value="SFB27243.1"/>
    <property type="molecule type" value="Genomic_DNA"/>
</dbReference>
<dbReference type="STRING" id="1120918.SAMN05216249_11657"/>
<reference evidence="2 3" key="1">
    <citation type="submission" date="2016-10" db="EMBL/GenBank/DDBJ databases">
        <authorList>
            <person name="de Groot N.N."/>
        </authorList>
    </citation>
    <scope>NUCLEOTIDE SEQUENCE [LARGE SCALE GENOMIC DNA]</scope>
    <source>
        <strain evidence="2 3">DSM 5522</strain>
    </source>
</reference>